<dbReference type="SMART" id="SM00421">
    <property type="entry name" value="HTH_LUXR"/>
    <property type="match status" value="1"/>
</dbReference>
<accession>A0ABR9S5B6</accession>
<sequence length="241" mass="26708">MIDELGQPGFASVLLGQVHPLVPAASFSVYQIGSREPRLFMSATRGVPDRTRECWRAYLSGPHRQDQSLEGAAGDQDIVLCHVDAGEVPVEHRVRVYEAHGMAERISAVRREPDGALFALNLYRHLHQHPFTDAQVCAFESVAPALVALARKHVALTPVPREERTVEGARQRLALLEAGLTARELDVCARLLRGMTHEGIASDLRLSLTTVKTYRNRAFDRLGIHFRSELFALVAGLPDLH</sequence>
<feature type="domain" description="HTH luxR-type" evidence="4">
    <location>
        <begin position="173"/>
        <end position="238"/>
    </location>
</feature>
<evidence type="ECO:0000256" key="3">
    <source>
        <dbReference type="ARBA" id="ARBA00023163"/>
    </source>
</evidence>
<name>A0ABR9S5B6_9BURK</name>
<dbReference type="SUPFAM" id="SSF46894">
    <property type="entry name" value="C-terminal effector domain of the bipartite response regulators"/>
    <property type="match status" value="1"/>
</dbReference>
<keyword evidence="6" id="KW-1185">Reference proteome</keyword>
<proteinExistence type="predicted"/>
<dbReference type="Pfam" id="PF00196">
    <property type="entry name" value="GerE"/>
    <property type="match status" value="1"/>
</dbReference>
<organism evidence="5 6">
    <name type="scientific">Ramlibacter pallidus</name>
    <dbReference type="NCBI Taxonomy" id="2780087"/>
    <lineage>
        <taxon>Bacteria</taxon>
        <taxon>Pseudomonadati</taxon>
        <taxon>Pseudomonadota</taxon>
        <taxon>Betaproteobacteria</taxon>
        <taxon>Burkholderiales</taxon>
        <taxon>Comamonadaceae</taxon>
        <taxon>Ramlibacter</taxon>
    </lineage>
</organism>
<evidence type="ECO:0000313" key="6">
    <source>
        <dbReference type="Proteomes" id="UP000806285"/>
    </source>
</evidence>
<dbReference type="PRINTS" id="PR00038">
    <property type="entry name" value="HTHLUXR"/>
</dbReference>
<dbReference type="InterPro" id="IPR036388">
    <property type="entry name" value="WH-like_DNA-bd_sf"/>
</dbReference>
<dbReference type="CDD" id="cd06170">
    <property type="entry name" value="LuxR_C_like"/>
    <property type="match status" value="1"/>
</dbReference>
<comment type="caution">
    <text evidence="5">The sequence shown here is derived from an EMBL/GenBank/DDBJ whole genome shotgun (WGS) entry which is preliminary data.</text>
</comment>
<dbReference type="EMBL" id="JADDIV010000004">
    <property type="protein sequence ID" value="MBE7368671.1"/>
    <property type="molecule type" value="Genomic_DNA"/>
</dbReference>
<keyword evidence="3" id="KW-0804">Transcription</keyword>
<evidence type="ECO:0000256" key="1">
    <source>
        <dbReference type="ARBA" id="ARBA00023015"/>
    </source>
</evidence>
<dbReference type="Gene3D" id="1.10.10.10">
    <property type="entry name" value="Winged helix-like DNA-binding domain superfamily/Winged helix DNA-binding domain"/>
    <property type="match status" value="1"/>
</dbReference>
<evidence type="ECO:0000313" key="5">
    <source>
        <dbReference type="EMBL" id="MBE7368671.1"/>
    </source>
</evidence>
<dbReference type="PANTHER" id="PTHR44688:SF16">
    <property type="entry name" value="DNA-BINDING TRANSCRIPTIONAL ACTIVATOR DEVR_DOSR"/>
    <property type="match status" value="1"/>
</dbReference>
<dbReference type="PANTHER" id="PTHR44688">
    <property type="entry name" value="DNA-BINDING TRANSCRIPTIONAL ACTIVATOR DEVR_DOSR"/>
    <property type="match status" value="1"/>
</dbReference>
<dbReference type="Proteomes" id="UP000806285">
    <property type="component" value="Unassembled WGS sequence"/>
</dbReference>
<keyword evidence="1" id="KW-0805">Transcription regulation</keyword>
<keyword evidence="2" id="KW-0238">DNA-binding</keyword>
<dbReference type="PROSITE" id="PS50043">
    <property type="entry name" value="HTH_LUXR_2"/>
    <property type="match status" value="1"/>
</dbReference>
<evidence type="ECO:0000259" key="4">
    <source>
        <dbReference type="PROSITE" id="PS50043"/>
    </source>
</evidence>
<reference evidence="5 6" key="1">
    <citation type="submission" date="2020-10" db="EMBL/GenBank/DDBJ databases">
        <title>Ramlibacter sp. HM2 16S ribosomal RNA gene Genome sequencing and assembly.</title>
        <authorList>
            <person name="Kang M."/>
        </authorList>
    </citation>
    <scope>NUCLEOTIDE SEQUENCE [LARGE SCALE GENOMIC DNA]</scope>
    <source>
        <strain evidence="5 6">HM2</strain>
    </source>
</reference>
<protein>
    <submittedName>
        <fullName evidence="5">Helix-turn-helix transcriptional regulator</fullName>
    </submittedName>
</protein>
<gene>
    <name evidence="5" type="ORF">IM787_14015</name>
</gene>
<dbReference type="InterPro" id="IPR000792">
    <property type="entry name" value="Tscrpt_reg_LuxR_C"/>
</dbReference>
<dbReference type="InterPro" id="IPR016032">
    <property type="entry name" value="Sig_transdc_resp-reg_C-effctor"/>
</dbReference>
<evidence type="ECO:0000256" key="2">
    <source>
        <dbReference type="ARBA" id="ARBA00023125"/>
    </source>
</evidence>